<dbReference type="Proteomes" id="UP000706891">
    <property type="component" value="Unassembled WGS sequence"/>
</dbReference>
<dbReference type="PANTHER" id="PTHR33608:SF6">
    <property type="entry name" value="BLL2464 PROTEIN"/>
    <property type="match status" value="1"/>
</dbReference>
<dbReference type="InterPro" id="IPR002881">
    <property type="entry name" value="DUF58"/>
</dbReference>
<dbReference type="Pfam" id="PF01882">
    <property type="entry name" value="DUF58"/>
    <property type="match status" value="1"/>
</dbReference>
<comment type="caution">
    <text evidence="2">The sequence shown here is derived from an EMBL/GenBank/DDBJ whole genome shotgun (WGS) entry which is preliminary data.</text>
</comment>
<dbReference type="InterPro" id="IPR036465">
    <property type="entry name" value="vWFA_dom_sf"/>
</dbReference>
<dbReference type="EMBL" id="JACJJG010000034">
    <property type="protein sequence ID" value="MBM6673737.1"/>
    <property type="molecule type" value="Genomic_DNA"/>
</dbReference>
<evidence type="ECO:0000259" key="1">
    <source>
        <dbReference type="Pfam" id="PF01882"/>
    </source>
</evidence>
<sequence length="289" mass="33431">MDTQEILKRVRKIEIKARGLSNNIFAGQYHSAFKGRGMAFSEVREYQYGDDIRDIDWNVSARFHKPYVKVYEEERELTVMLLVDVSGSLDVGTRNATKREVVTEIAATLAFSAIQNNDKIGVIFFSDKIEKYIPPKKGRKHILFIIREMLDFTPESRKTDVKVAVEFLTGVLKRRCTAFLMSDFCVRDDFTNALTICNRKHDVVAVQVYDRRAESLPNVGLMKVLDAETGHEMYIDTSDKRLRRAHKEHWQKRQTMLADTFNKSNVDNVSIATDKDYVRALMQLFAMRS</sequence>
<proteinExistence type="predicted"/>
<keyword evidence="3" id="KW-1185">Reference proteome</keyword>
<dbReference type="RefSeq" id="WP_205104603.1">
    <property type="nucleotide sequence ID" value="NZ_JACJJG010000034.1"/>
</dbReference>
<dbReference type="AlphaFoldDB" id="A0A939B7N7"/>
<dbReference type="SUPFAM" id="SSF53300">
    <property type="entry name" value="vWA-like"/>
    <property type="match status" value="1"/>
</dbReference>
<dbReference type="Gene3D" id="3.40.50.410">
    <property type="entry name" value="von Willebrand factor, type A domain"/>
    <property type="match status" value="1"/>
</dbReference>
<gene>
    <name evidence="2" type="ORF">H6A34_07590</name>
</gene>
<reference evidence="2" key="2">
    <citation type="journal article" date="2021" name="Sci. Rep.">
        <title>The distribution of antibiotic resistance genes in chicken gut microbiota commensals.</title>
        <authorList>
            <person name="Juricova H."/>
            <person name="Matiasovicova J."/>
            <person name="Kubasova T."/>
            <person name="Cejkova D."/>
            <person name="Rychlik I."/>
        </authorList>
    </citation>
    <scope>NUCLEOTIDE SEQUENCE</scope>
    <source>
        <strain evidence="2">An824</strain>
    </source>
</reference>
<evidence type="ECO:0000313" key="2">
    <source>
        <dbReference type="EMBL" id="MBM6673737.1"/>
    </source>
</evidence>
<dbReference type="PANTHER" id="PTHR33608">
    <property type="entry name" value="BLL2464 PROTEIN"/>
    <property type="match status" value="1"/>
</dbReference>
<name>A0A939B7N7_9BACT</name>
<feature type="domain" description="DUF58" evidence="1">
    <location>
        <begin position="42"/>
        <end position="253"/>
    </location>
</feature>
<accession>A0A939B7N7</accession>
<protein>
    <submittedName>
        <fullName evidence="2">DUF58 domain-containing protein</fullName>
    </submittedName>
</protein>
<evidence type="ECO:0000313" key="3">
    <source>
        <dbReference type="Proteomes" id="UP000706891"/>
    </source>
</evidence>
<reference evidence="2" key="1">
    <citation type="submission" date="2020-08" db="EMBL/GenBank/DDBJ databases">
        <authorList>
            <person name="Cejkova D."/>
            <person name="Kubasova T."/>
            <person name="Jahodarova E."/>
            <person name="Rychlik I."/>
        </authorList>
    </citation>
    <scope>NUCLEOTIDE SEQUENCE</scope>
    <source>
        <strain evidence="2">An824</strain>
    </source>
</reference>
<organism evidence="2 3">
    <name type="scientific">Marseilla massiliensis</name>
    <dbReference type="NCBI Taxonomy" id="1841864"/>
    <lineage>
        <taxon>Bacteria</taxon>
        <taxon>Pseudomonadati</taxon>
        <taxon>Bacteroidota</taxon>
        <taxon>Bacteroidia</taxon>
        <taxon>Bacteroidales</taxon>
        <taxon>Prevotellaceae</taxon>
        <taxon>Marseilla</taxon>
    </lineage>
</organism>